<evidence type="ECO:0000256" key="1">
    <source>
        <dbReference type="ARBA" id="ARBA00004651"/>
    </source>
</evidence>
<evidence type="ECO:0000256" key="7">
    <source>
        <dbReference type="ARBA" id="ARBA00023136"/>
    </source>
</evidence>
<feature type="transmembrane region" description="Helical" evidence="8">
    <location>
        <begin position="368"/>
        <end position="386"/>
    </location>
</feature>
<dbReference type="Proteomes" id="UP000034669">
    <property type="component" value="Unassembled WGS sequence"/>
</dbReference>
<evidence type="ECO:0000256" key="2">
    <source>
        <dbReference type="ARBA" id="ARBA00022475"/>
    </source>
</evidence>
<feature type="transmembrane region" description="Helical" evidence="8">
    <location>
        <begin position="343"/>
        <end position="362"/>
    </location>
</feature>
<keyword evidence="3" id="KW-0328">Glycosyltransferase</keyword>
<feature type="transmembrane region" description="Helical" evidence="8">
    <location>
        <begin position="103"/>
        <end position="122"/>
    </location>
</feature>
<dbReference type="InterPro" id="IPR038731">
    <property type="entry name" value="RgtA/B/C-like"/>
</dbReference>
<dbReference type="GO" id="GO:0009103">
    <property type="term" value="P:lipopolysaccharide biosynthetic process"/>
    <property type="evidence" value="ECO:0007669"/>
    <property type="project" value="UniProtKB-ARBA"/>
</dbReference>
<evidence type="ECO:0000313" key="10">
    <source>
        <dbReference type="EMBL" id="KKS90493.1"/>
    </source>
</evidence>
<dbReference type="Pfam" id="PF13231">
    <property type="entry name" value="PMT_2"/>
    <property type="match status" value="1"/>
</dbReference>
<organism evidence="10 11">
    <name type="scientific">Candidatus Woesebacteria bacterium GW2011_GWA1_43_12</name>
    <dbReference type="NCBI Taxonomy" id="1618557"/>
    <lineage>
        <taxon>Bacteria</taxon>
        <taxon>Candidatus Woeseibacteriota</taxon>
    </lineage>
</organism>
<feature type="transmembrane region" description="Helical" evidence="8">
    <location>
        <begin position="183"/>
        <end position="211"/>
    </location>
</feature>
<feature type="transmembrane region" description="Helical" evidence="8">
    <location>
        <begin position="303"/>
        <end position="323"/>
    </location>
</feature>
<dbReference type="InterPro" id="IPR050297">
    <property type="entry name" value="LipidA_mod_glycosyltrf_83"/>
</dbReference>
<dbReference type="PANTHER" id="PTHR33908">
    <property type="entry name" value="MANNOSYLTRANSFERASE YKCB-RELATED"/>
    <property type="match status" value="1"/>
</dbReference>
<comment type="subcellular location">
    <subcellularLocation>
        <location evidence="1">Cell membrane</location>
        <topology evidence="1">Multi-pass membrane protein</topology>
    </subcellularLocation>
</comment>
<evidence type="ECO:0000256" key="3">
    <source>
        <dbReference type="ARBA" id="ARBA00022676"/>
    </source>
</evidence>
<feature type="domain" description="Glycosyltransferase RgtA/B/C/D-like" evidence="9">
    <location>
        <begin position="89"/>
        <end position="233"/>
    </location>
</feature>
<dbReference type="AlphaFoldDB" id="A0A0G1FUL3"/>
<dbReference type="PANTHER" id="PTHR33908:SF11">
    <property type="entry name" value="MEMBRANE PROTEIN"/>
    <property type="match status" value="1"/>
</dbReference>
<keyword evidence="2" id="KW-1003">Cell membrane</keyword>
<keyword evidence="5 8" id="KW-0812">Transmembrane</keyword>
<dbReference type="GO" id="GO:0016763">
    <property type="term" value="F:pentosyltransferase activity"/>
    <property type="evidence" value="ECO:0007669"/>
    <property type="project" value="TreeGrafter"/>
</dbReference>
<proteinExistence type="predicted"/>
<evidence type="ECO:0000259" key="9">
    <source>
        <dbReference type="Pfam" id="PF13231"/>
    </source>
</evidence>
<keyword evidence="7 8" id="KW-0472">Membrane</keyword>
<name>A0A0G1FUL3_9BACT</name>
<evidence type="ECO:0000256" key="8">
    <source>
        <dbReference type="SAM" id="Phobius"/>
    </source>
</evidence>
<evidence type="ECO:0000256" key="4">
    <source>
        <dbReference type="ARBA" id="ARBA00022679"/>
    </source>
</evidence>
<evidence type="ECO:0000256" key="6">
    <source>
        <dbReference type="ARBA" id="ARBA00022989"/>
    </source>
</evidence>
<feature type="transmembrane region" description="Helical" evidence="8">
    <location>
        <begin position="23"/>
        <end position="41"/>
    </location>
</feature>
<sequence length="534" mass="61650">MELYNVFQSNLEMKNFITKNKRWLIWLGVLAILLVGAYLRLYKISQYMTFLGDEGRDVMVVKRMIVDRKFTLLGPTASVGGFFLGPIYYYFMLPFLWLWNLDPTGPAVMVALFGIATIYLVFRVGHDFFGPVAGLVAASIYALSPVVIAFSRASWNPNLVPFFSTFIIWLLWRIVAKRRWKELFWIGMALGIGLQLHYLFMFLFAVCAVWLLLYGRSKDNVRYYLLGIVGFVIGYGPFLAFELRHGFPNTQSIVRFLIAGKETGFTVQQFFSIITDVSFRLFGRLLLRYPQPEMISVFSPWKMTSWIIAVKALLFGSIGLLLYHLGNRWRGARRRVDENLYKAVVLCSLWFFIVIVLFGFYKKGIYDYYFGIFFALPFLLTGFIVSRVWQKSVHVRWVAIGIWMSLLILNWQGRPFLHAPNDQLGQAKMIAKEAFDKAGGKPFNFALVTGQNSDHAYRYFFEIWGNKPVTMENVINDPNRETVTDQLIVICEVRDCKPLGHPLWEIAGFGRAEIVGEWDVSFVKVLKLTHYKGP</sequence>
<dbReference type="GO" id="GO:0005886">
    <property type="term" value="C:plasma membrane"/>
    <property type="evidence" value="ECO:0007669"/>
    <property type="project" value="UniProtKB-SubCell"/>
</dbReference>
<feature type="transmembrane region" description="Helical" evidence="8">
    <location>
        <begin position="72"/>
        <end position="91"/>
    </location>
</feature>
<keyword evidence="4" id="KW-0808">Transferase</keyword>
<dbReference type="EMBL" id="LCFI01000003">
    <property type="protein sequence ID" value="KKS90493.1"/>
    <property type="molecule type" value="Genomic_DNA"/>
</dbReference>
<reference evidence="10 11" key="1">
    <citation type="journal article" date="2015" name="Nature">
        <title>rRNA introns, odd ribosomes, and small enigmatic genomes across a large radiation of phyla.</title>
        <authorList>
            <person name="Brown C.T."/>
            <person name="Hug L.A."/>
            <person name="Thomas B.C."/>
            <person name="Sharon I."/>
            <person name="Castelle C.J."/>
            <person name="Singh A."/>
            <person name="Wilkins M.J."/>
            <person name="Williams K.H."/>
            <person name="Banfield J.F."/>
        </authorList>
    </citation>
    <scope>NUCLEOTIDE SEQUENCE [LARGE SCALE GENOMIC DNA]</scope>
</reference>
<feature type="transmembrane region" description="Helical" evidence="8">
    <location>
        <begin position="129"/>
        <end position="153"/>
    </location>
</feature>
<evidence type="ECO:0000313" key="11">
    <source>
        <dbReference type="Proteomes" id="UP000034669"/>
    </source>
</evidence>
<evidence type="ECO:0000256" key="5">
    <source>
        <dbReference type="ARBA" id="ARBA00022692"/>
    </source>
</evidence>
<keyword evidence="6 8" id="KW-1133">Transmembrane helix</keyword>
<feature type="transmembrane region" description="Helical" evidence="8">
    <location>
        <begin position="393"/>
        <end position="411"/>
    </location>
</feature>
<feature type="transmembrane region" description="Helical" evidence="8">
    <location>
        <begin position="159"/>
        <end position="176"/>
    </location>
</feature>
<gene>
    <name evidence="10" type="ORF">UV66_C0003G0006</name>
</gene>
<comment type="caution">
    <text evidence="10">The sequence shown here is derived from an EMBL/GenBank/DDBJ whole genome shotgun (WGS) entry which is preliminary data.</text>
</comment>
<feature type="transmembrane region" description="Helical" evidence="8">
    <location>
        <begin position="223"/>
        <end position="243"/>
    </location>
</feature>
<protein>
    <recommendedName>
        <fullName evidence="9">Glycosyltransferase RgtA/B/C/D-like domain-containing protein</fullName>
    </recommendedName>
</protein>
<accession>A0A0G1FUL3</accession>